<dbReference type="EMBL" id="SNZP01000010">
    <property type="protein sequence ID" value="TDR76615.1"/>
    <property type="molecule type" value="Genomic_DNA"/>
</dbReference>
<dbReference type="GO" id="GO:0004807">
    <property type="term" value="F:triose-phosphate isomerase activity"/>
    <property type="evidence" value="ECO:0007669"/>
    <property type="project" value="UniProtKB-UniRule"/>
</dbReference>
<comment type="similarity">
    <text evidence="3 8 9">Belongs to the triosephosphate isomerase family.</text>
</comment>
<dbReference type="PROSITE" id="PS51440">
    <property type="entry name" value="TIM_2"/>
    <property type="match status" value="1"/>
</dbReference>
<evidence type="ECO:0000256" key="1">
    <source>
        <dbReference type="ARBA" id="ARBA00004680"/>
    </source>
</evidence>
<proteinExistence type="inferred from homology"/>
<feature type="binding site" evidence="8">
    <location>
        <begin position="228"/>
        <end position="229"/>
    </location>
    <ligand>
        <name>substrate</name>
    </ligand>
</feature>
<feature type="active site" description="Electrophile" evidence="8">
    <location>
        <position position="95"/>
    </location>
</feature>
<keyword evidence="4 8" id="KW-0312">Gluconeogenesis</keyword>
<dbReference type="HAMAP" id="MF_00147_B">
    <property type="entry name" value="TIM_B"/>
    <property type="match status" value="1"/>
</dbReference>
<dbReference type="GO" id="GO:0005829">
    <property type="term" value="C:cytosol"/>
    <property type="evidence" value="ECO:0007669"/>
    <property type="project" value="TreeGrafter"/>
</dbReference>
<dbReference type="InterPro" id="IPR013785">
    <property type="entry name" value="Aldolase_TIM"/>
</dbReference>
<dbReference type="GO" id="GO:0006094">
    <property type="term" value="P:gluconeogenesis"/>
    <property type="evidence" value="ECO:0007669"/>
    <property type="project" value="UniProtKB-UniRule"/>
</dbReference>
<feature type="binding site" evidence="8">
    <location>
        <begin position="9"/>
        <end position="11"/>
    </location>
    <ligand>
        <name>substrate</name>
    </ligand>
</feature>
<evidence type="ECO:0000256" key="2">
    <source>
        <dbReference type="ARBA" id="ARBA00004939"/>
    </source>
</evidence>
<evidence type="ECO:0000256" key="7">
    <source>
        <dbReference type="ARBA" id="ARBA00023235"/>
    </source>
</evidence>
<evidence type="ECO:0000256" key="4">
    <source>
        <dbReference type="ARBA" id="ARBA00022432"/>
    </source>
</evidence>
<reference evidence="10 11" key="1">
    <citation type="submission" date="2019-03" db="EMBL/GenBank/DDBJ databases">
        <title>Genomic Encyclopedia of Type Strains, Phase III (KMG-III): the genomes of soil and plant-associated and newly described type strains.</title>
        <authorList>
            <person name="Whitman W."/>
        </authorList>
    </citation>
    <scope>NUCLEOTIDE SEQUENCE [LARGE SCALE GENOMIC DNA]</scope>
    <source>
        <strain evidence="10 11">CECT 8976</strain>
    </source>
</reference>
<evidence type="ECO:0000256" key="9">
    <source>
        <dbReference type="RuleBase" id="RU363013"/>
    </source>
</evidence>
<feature type="active site" description="Proton acceptor" evidence="8">
    <location>
        <position position="163"/>
    </location>
</feature>
<dbReference type="NCBIfam" id="TIGR00419">
    <property type="entry name" value="tim"/>
    <property type="match status" value="1"/>
</dbReference>
<dbReference type="InterPro" id="IPR000652">
    <property type="entry name" value="Triosephosphate_isomerase"/>
</dbReference>
<dbReference type="EC" id="5.3.1.1" evidence="8 9"/>
<dbReference type="UniPathway" id="UPA00109">
    <property type="reaction ID" value="UER00189"/>
</dbReference>
<evidence type="ECO:0000256" key="6">
    <source>
        <dbReference type="ARBA" id="ARBA00023152"/>
    </source>
</evidence>
<dbReference type="GO" id="GO:0046166">
    <property type="term" value="P:glyceraldehyde-3-phosphate biosynthetic process"/>
    <property type="evidence" value="ECO:0007669"/>
    <property type="project" value="TreeGrafter"/>
</dbReference>
<protein>
    <recommendedName>
        <fullName evidence="8 9">Triosephosphate isomerase</fullName>
        <shortName evidence="8">TIM</shortName>
        <shortName evidence="8">TPI</shortName>
        <ecNumber evidence="8 9">5.3.1.1</ecNumber>
    </recommendedName>
    <alternativeName>
        <fullName evidence="8">Triose-phosphate isomerase</fullName>
    </alternativeName>
</protein>
<evidence type="ECO:0000313" key="11">
    <source>
        <dbReference type="Proteomes" id="UP000295611"/>
    </source>
</evidence>
<keyword evidence="11" id="KW-1185">Reference proteome</keyword>
<dbReference type="InterPro" id="IPR022896">
    <property type="entry name" value="TrioseP_Isoase_bac/euk"/>
</dbReference>
<evidence type="ECO:0000256" key="3">
    <source>
        <dbReference type="ARBA" id="ARBA00007422"/>
    </source>
</evidence>
<comment type="pathway">
    <text evidence="2">Carbohydrate metabolism; erythritol degradation.</text>
</comment>
<comment type="caution">
    <text evidence="10">The sequence shown here is derived from an EMBL/GenBank/DDBJ whole genome shotgun (WGS) entry which is preliminary data.</text>
</comment>
<dbReference type="FunFam" id="3.20.20.70:FF:000016">
    <property type="entry name" value="Triosephosphate isomerase"/>
    <property type="match status" value="1"/>
</dbReference>
<comment type="pathway">
    <text evidence="1 8 9">Carbohydrate degradation; glycolysis; D-glyceraldehyde 3-phosphate from glycerone phosphate: step 1/1.</text>
</comment>
<dbReference type="UniPathway" id="UPA00138"/>
<evidence type="ECO:0000313" key="10">
    <source>
        <dbReference type="EMBL" id="TDR76615.1"/>
    </source>
</evidence>
<dbReference type="AlphaFoldDB" id="A0A4R7B3Q6"/>
<dbReference type="PROSITE" id="PS00171">
    <property type="entry name" value="TIM_1"/>
    <property type="match status" value="1"/>
</dbReference>
<gene>
    <name evidence="8" type="primary">tpiA</name>
    <name evidence="10" type="ORF">DFP86_11041</name>
</gene>
<comment type="function">
    <text evidence="8">Involved in the gluconeogenesis. Catalyzes stereospecifically the conversion of dihydroxyacetone phosphate (DHAP) to D-glyceraldehyde-3-phosphate (G3P).</text>
</comment>
<comment type="subunit">
    <text evidence="8 9">Homodimer.</text>
</comment>
<dbReference type="GO" id="GO:0019563">
    <property type="term" value="P:glycerol catabolic process"/>
    <property type="evidence" value="ECO:0007669"/>
    <property type="project" value="TreeGrafter"/>
</dbReference>
<organism evidence="10 11">
    <name type="scientific">Paludibacterium purpuratum</name>
    <dbReference type="NCBI Taxonomy" id="1144873"/>
    <lineage>
        <taxon>Bacteria</taxon>
        <taxon>Pseudomonadati</taxon>
        <taxon>Pseudomonadota</taxon>
        <taxon>Betaproteobacteria</taxon>
        <taxon>Neisseriales</taxon>
        <taxon>Chromobacteriaceae</taxon>
        <taxon>Paludibacterium</taxon>
    </lineage>
</organism>
<comment type="subcellular location">
    <subcellularLocation>
        <location evidence="8 9">Cytoplasm</location>
    </subcellularLocation>
</comment>
<feature type="binding site" evidence="8">
    <location>
        <position position="207"/>
    </location>
    <ligand>
        <name>substrate</name>
    </ligand>
</feature>
<comment type="catalytic activity">
    <reaction evidence="8 9">
        <text>D-glyceraldehyde 3-phosphate = dihydroxyacetone phosphate</text>
        <dbReference type="Rhea" id="RHEA:18585"/>
        <dbReference type="ChEBI" id="CHEBI:57642"/>
        <dbReference type="ChEBI" id="CHEBI:59776"/>
        <dbReference type="EC" id="5.3.1.1"/>
    </reaction>
</comment>
<comment type="pathway">
    <text evidence="8 9">Carbohydrate biosynthesis; gluconeogenesis.</text>
</comment>
<dbReference type="Pfam" id="PF00121">
    <property type="entry name" value="TIM"/>
    <property type="match status" value="1"/>
</dbReference>
<dbReference type="InterPro" id="IPR020861">
    <property type="entry name" value="Triosephosphate_isomerase_AS"/>
</dbReference>
<dbReference type="PANTHER" id="PTHR21139">
    <property type="entry name" value="TRIOSEPHOSPHATE ISOMERASE"/>
    <property type="match status" value="1"/>
</dbReference>
<evidence type="ECO:0000256" key="8">
    <source>
        <dbReference type="HAMAP-Rule" id="MF_00147"/>
    </source>
</evidence>
<feature type="binding site" evidence="8">
    <location>
        <position position="169"/>
    </location>
    <ligand>
        <name>substrate</name>
    </ligand>
</feature>
<keyword evidence="5 8" id="KW-0963">Cytoplasm</keyword>
<dbReference type="OrthoDB" id="9809429at2"/>
<keyword evidence="7 8" id="KW-0413">Isomerase</keyword>
<keyword evidence="6 8" id="KW-0324">Glycolysis</keyword>
<dbReference type="CDD" id="cd00311">
    <property type="entry name" value="TIM"/>
    <property type="match status" value="1"/>
</dbReference>
<dbReference type="PANTHER" id="PTHR21139:SF42">
    <property type="entry name" value="TRIOSEPHOSPHATE ISOMERASE"/>
    <property type="match status" value="1"/>
</dbReference>
<dbReference type="Proteomes" id="UP000295611">
    <property type="component" value="Unassembled WGS sequence"/>
</dbReference>
<dbReference type="GO" id="GO:0006096">
    <property type="term" value="P:glycolytic process"/>
    <property type="evidence" value="ECO:0007669"/>
    <property type="project" value="UniProtKB-UniRule"/>
</dbReference>
<dbReference type="RefSeq" id="WP_133681808.1">
    <property type="nucleotide sequence ID" value="NZ_SNZP01000010.1"/>
</dbReference>
<dbReference type="SUPFAM" id="SSF51351">
    <property type="entry name" value="Triosephosphate isomerase (TIM)"/>
    <property type="match status" value="1"/>
</dbReference>
<name>A0A4R7B3Q6_9NEIS</name>
<dbReference type="Gene3D" id="3.20.20.70">
    <property type="entry name" value="Aldolase class I"/>
    <property type="match status" value="1"/>
</dbReference>
<evidence type="ECO:0000256" key="5">
    <source>
        <dbReference type="ARBA" id="ARBA00022490"/>
    </source>
</evidence>
<accession>A0A4R7B3Q6</accession>
<sequence>MSGKLVMGNWKMNGRLDSNRKLIKAMLEDAHINRDGVAIAAPHAYLMQLSDLLAASPMAIAAQDMSQFGLAGAYTGEVSAGMLHDIGCRYALIGHSERRQYLSETTAVLNQKLINALEAGITPVLCVGETLQQREAGDHLTVIRDQLDILAQLAPTRVIVAYEPIWAIGTGKVATLDQIREMHTCIKQHCRQTHGGAEAVRVLYGGSVKADNADATLAIDNVDGALVGGASLDVESFGIICQACLATYA</sequence>
<dbReference type="InterPro" id="IPR035990">
    <property type="entry name" value="TIM_sf"/>
</dbReference>